<dbReference type="SUPFAM" id="SSF141072">
    <property type="entry name" value="CalX-like"/>
    <property type="match status" value="5"/>
</dbReference>
<keyword evidence="4" id="KW-0813">Transport</keyword>
<dbReference type="SMART" id="SM00237">
    <property type="entry name" value="Calx_beta"/>
    <property type="match status" value="1"/>
</dbReference>
<dbReference type="PANTHER" id="PTHR11878:SF65">
    <property type="entry name" value="NA_CA-EXCHANGE PROTEIN, ISOFORM G"/>
    <property type="match status" value="1"/>
</dbReference>
<evidence type="ECO:0000256" key="3">
    <source>
        <dbReference type="ARBA" id="ARBA00022837"/>
    </source>
</evidence>
<feature type="compositionally biased region" description="Polar residues" evidence="5">
    <location>
        <begin position="19"/>
        <end position="34"/>
    </location>
</feature>
<dbReference type="Pfam" id="PF03160">
    <property type="entry name" value="Calx-beta"/>
    <property type="match status" value="4"/>
</dbReference>
<keyword evidence="2" id="KW-0677">Repeat</keyword>
<dbReference type="Gene3D" id="2.60.40.2030">
    <property type="match status" value="5"/>
</dbReference>
<keyword evidence="4" id="KW-0406">Ion transport</keyword>
<keyword evidence="8" id="KW-1185">Reference proteome</keyword>
<keyword evidence="1" id="KW-0732">Signal</keyword>
<evidence type="ECO:0000256" key="5">
    <source>
        <dbReference type="SAM" id="MobiDB-lite"/>
    </source>
</evidence>
<dbReference type="PANTHER" id="PTHR11878">
    <property type="entry name" value="SODIUM/CALCIUM EXCHANGER"/>
    <property type="match status" value="1"/>
</dbReference>
<feature type="domain" description="Calx-beta" evidence="6">
    <location>
        <begin position="682"/>
        <end position="784"/>
    </location>
</feature>
<dbReference type="Proteomes" id="UP001240150">
    <property type="component" value="Chromosome"/>
</dbReference>
<feature type="region of interest" description="Disordered" evidence="5">
    <location>
        <begin position="800"/>
        <end position="822"/>
    </location>
</feature>
<evidence type="ECO:0000256" key="2">
    <source>
        <dbReference type="ARBA" id="ARBA00022737"/>
    </source>
</evidence>
<protein>
    <submittedName>
        <fullName evidence="7">Calx-beta domain-containing protein</fullName>
    </submittedName>
</protein>
<evidence type="ECO:0000256" key="1">
    <source>
        <dbReference type="ARBA" id="ARBA00022729"/>
    </source>
</evidence>
<evidence type="ECO:0000256" key="4">
    <source>
        <dbReference type="ARBA" id="ARBA00023065"/>
    </source>
</evidence>
<dbReference type="EMBL" id="CP126980">
    <property type="protein sequence ID" value="WIM95110.1"/>
    <property type="molecule type" value="Genomic_DNA"/>
</dbReference>
<evidence type="ECO:0000313" key="8">
    <source>
        <dbReference type="Proteomes" id="UP001240150"/>
    </source>
</evidence>
<evidence type="ECO:0000313" key="7">
    <source>
        <dbReference type="EMBL" id="WIM95110.1"/>
    </source>
</evidence>
<reference evidence="7 8" key="1">
    <citation type="submission" date="2023-06" db="EMBL/GenBank/DDBJ databases">
        <authorList>
            <person name="Yushchuk O."/>
            <person name="Binda E."/>
            <person name="Ruckert-Reed C."/>
            <person name="Fedorenko V."/>
            <person name="Kalinowski J."/>
            <person name="Marinelli F."/>
        </authorList>
    </citation>
    <scope>NUCLEOTIDE SEQUENCE [LARGE SCALE GENOMIC DNA]</scope>
    <source>
        <strain evidence="7 8">NRRL 3884</strain>
    </source>
</reference>
<feature type="compositionally biased region" description="Low complexity" evidence="5">
    <location>
        <begin position="1"/>
        <end position="18"/>
    </location>
</feature>
<dbReference type="InterPro" id="IPR038081">
    <property type="entry name" value="CalX-like_sf"/>
</dbReference>
<sequence length="989" mass="100720">MTTGADADTTDETFTLTASNTGGTALNGSTGDASTKTVEGTIWATSTNDVALSGATTVSENAGTVTITATSTNPQPHDVIVPLKTADVGTSSHGAGGDYTNYMARSSGGDFRDYTALATDAVITIPANQTTGSTTVSINDDAADETATQYFKVAADTGGTRAVLGGAMVSGQDSVEIGITDNDATPTLSIADSASATEGARLLFPVSLSGASEKDTTFTFATSDTPAGSIPAATGAGDTSADYQTVNGTKTIPQYSKLINIPVSTYANPTTTWEGPENVKATISGASANVTLGTKTTANGTITDAEAGKTIQYSTADTFNNSTRSWTEGNSGWVDKKIYVKFLASSTYPATLNYTFTDDTATNGTDYIGKAGSITLPASSTDPIAIPVSINGDRVAEANETFKLSVTSTSGVADPATLGDITFTINDDPDAAPTWTTEDVKVQEGNSGTTVARVPVKLNAPAPADATFTAVITPGTAVDATSTTGTNDYDPPATGSATVNAGSTVGYLEVPINGDEIYERDETFTIAFTSPGSTYATTDPDNTVDTAKVTIGNDDAQPKFTFSQSSVTEGGTVGVAGTVVGVSQYTYHIGFTVGGGATNPATTGTDFTVPATLAATDIEVRAGESGLITAAGKFAAMPGGYTSLPVVSVLDDTIDEPTENITITANEISTNLTGFATSSVNVKVIDDPLDLPPAVSIADVSVNESAGTAEVPVDLTFTGEATSTTQDVTIPYYTADGSAKAGQDYKLTKGTLTVPPGTMKTSIKIPLIDDHMMEGDEAFSVRVGSPGPLGASVISGDSTVTIKNDDKSNPVTPTLSASGPAKGAGAITLTGKAAPNTAVEIWASALPATDPAKMALWQQVKSDGSGSFKFTTKSLDQGYAFVARSEDINSAVRTVKLTQSPALTLGTTKGKLSVTVYGNPKAAGQTVTVQRLVGKKWTTIASGKTTSTGFRKSVSIKSKTKVSVRALVSGNSSTGIASGYSATKTITIK</sequence>
<gene>
    <name evidence="7" type="ORF">ACTOB_007181</name>
</gene>
<dbReference type="InterPro" id="IPR003644">
    <property type="entry name" value="Calx_beta"/>
</dbReference>
<keyword evidence="3" id="KW-0106">Calcium</keyword>
<dbReference type="InterPro" id="IPR051171">
    <property type="entry name" value="CaCA"/>
</dbReference>
<evidence type="ECO:0000259" key="6">
    <source>
        <dbReference type="SMART" id="SM00237"/>
    </source>
</evidence>
<accession>A0ABY8WBE3</accession>
<dbReference type="RefSeq" id="WP_284916391.1">
    <property type="nucleotide sequence ID" value="NZ_CP126980.1"/>
</dbReference>
<name>A0ABY8WBE3_9ACTN</name>
<organism evidence="7 8">
    <name type="scientific">Actinoplanes oblitus</name>
    <dbReference type="NCBI Taxonomy" id="3040509"/>
    <lineage>
        <taxon>Bacteria</taxon>
        <taxon>Bacillati</taxon>
        <taxon>Actinomycetota</taxon>
        <taxon>Actinomycetes</taxon>
        <taxon>Micromonosporales</taxon>
        <taxon>Micromonosporaceae</taxon>
        <taxon>Actinoplanes</taxon>
    </lineage>
</organism>
<proteinExistence type="predicted"/>
<feature type="region of interest" description="Disordered" evidence="5">
    <location>
        <begin position="1"/>
        <end position="34"/>
    </location>
</feature>